<gene>
    <name evidence="3" type="ORF">FHU40_000138</name>
</gene>
<sequence length="68" mass="6904">MSIASAAPSPHLAAPDEPDLRPAGQHGEPAPRVRQLARDAATLMVFSAATSVGVAACFLLLALAARQA</sequence>
<feature type="compositionally biased region" description="Low complexity" evidence="1">
    <location>
        <begin position="1"/>
        <end position="15"/>
    </location>
</feature>
<keyword evidence="4" id="KW-1185">Reference proteome</keyword>
<proteinExistence type="predicted"/>
<evidence type="ECO:0000256" key="1">
    <source>
        <dbReference type="SAM" id="MobiDB-lite"/>
    </source>
</evidence>
<dbReference type="RefSeq" id="WP_183590381.1">
    <property type="nucleotide sequence ID" value="NZ_JACHWR010000001.1"/>
</dbReference>
<dbReference type="EMBL" id="JACHWR010000001">
    <property type="protein sequence ID" value="MBB3040337.1"/>
    <property type="molecule type" value="Genomic_DNA"/>
</dbReference>
<reference evidence="3 4" key="1">
    <citation type="submission" date="2020-08" db="EMBL/GenBank/DDBJ databases">
        <title>Sequencing the genomes of 1000 actinobacteria strains.</title>
        <authorList>
            <person name="Klenk H.-P."/>
        </authorList>
    </citation>
    <scope>NUCLEOTIDE SEQUENCE [LARGE SCALE GENOMIC DNA]</scope>
    <source>
        <strain evidence="3 4">DSM 105498</strain>
    </source>
</reference>
<keyword evidence="2" id="KW-1133">Transmembrane helix</keyword>
<keyword evidence="2" id="KW-0472">Membrane</keyword>
<evidence type="ECO:0000313" key="3">
    <source>
        <dbReference type="EMBL" id="MBB3040337.1"/>
    </source>
</evidence>
<feature type="transmembrane region" description="Helical" evidence="2">
    <location>
        <begin position="41"/>
        <end position="65"/>
    </location>
</feature>
<dbReference type="Proteomes" id="UP000589626">
    <property type="component" value="Unassembled WGS sequence"/>
</dbReference>
<feature type="region of interest" description="Disordered" evidence="1">
    <location>
        <begin position="1"/>
        <end position="33"/>
    </location>
</feature>
<protein>
    <submittedName>
        <fullName evidence="3">Mrp family chromosome partitioning ATPase</fullName>
    </submittedName>
</protein>
<organism evidence="3 4">
    <name type="scientific">Nocardioides soli</name>
    <dbReference type="NCBI Taxonomy" id="1036020"/>
    <lineage>
        <taxon>Bacteria</taxon>
        <taxon>Bacillati</taxon>
        <taxon>Actinomycetota</taxon>
        <taxon>Actinomycetes</taxon>
        <taxon>Propionibacteriales</taxon>
        <taxon>Nocardioidaceae</taxon>
        <taxon>Nocardioides</taxon>
    </lineage>
</organism>
<name>A0A7W4YYW4_9ACTN</name>
<evidence type="ECO:0000313" key="4">
    <source>
        <dbReference type="Proteomes" id="UP000589626"/>
    </source>
</evidence>
<comment type="caution">
    <text evidence="3">The sequence shown here is derived from an EMBL/GenBank/DDBJ whole genome shotgun (WGS) entry which is preliminary data.</text>
</comment>
<dbReference type="AlphaFoldDB" id="A0A7W4YYW4"/>
<evidence type="ECO:0000256" key="2">
    <source>
        <dbReference type="SAM" id="Phobius"/>
    </source>
</evidence>
<accession>A0A7W4YYW4</accession>
<keyword evidence="2" id="KW-0812">Transmembrane</keyword>